<keyword evidence="6" id="KW-1015">Disulfide bond</keyword>
<accession>A0A834IRE2</accession>
<dbReference type="InterPro" id="IPR050645">
    <property type="entry name" value="Histidine_acid_phosphatase"/>
</dbReference>
<keyword evidence="4 8" id="KW-0732">Signal</keyword>
<dbReference type="SUPFAM" id="SSF53254">
    <property type="entry name" value="Phosphoglycerate mutase-like"/>
    <property type="match status" value="1"/>
</dbReference>
<dbReference type="PROSITE" id="PS00616">
    <property type="entry name" value="HIS_ACID_PHOSPHAT_1"/>
    <property type="match status" value="1"/>
</dbReference>
<dbReference type="OrthoDB" id="5821688at2759"/>
<feature type="signal peptide" evidence="8">
    <location>
        <begin position="1"/>
        <end position="20"/>
    </location>
</feature>
<comment type="catalytic activity">
    <reaction evidence="1">
        <text>a phosphate monoester + H2O = an alcohol + phosphate</text>
        <dbReference type="Rhea" id="RHEA:15017"/>
        <dbReference type="ChEBI" id="CHEBI:15377"/>
        <dbReference type="ChEBI" id="CHEBI:30879"/>
        <dbReference type="ChEBI" id="CHEBI:43474"/>
        <dbReference type="ChEBI" id="CHEBI:67140"/>
        <dbReference type="EC" id="3.1.3.2"/>
    </reaction>
</comment>
<gene>
    <name evidence="9" type="ORF">GWI33_023289</name>
</gene>
<dbReference type="PANTHER" id="PTHR11567">
    <property type="entry name" value="ACID PHOSPHATASE-RELATED"/>
    <property type="match status" value="1"/>
</dbReference>
<dbReference type="PANTHER" id="PTHR11567:SF211">
    <property type="entry name" value="PROSTATIC ACID PHOSPHATASE"/>
    <property type="match status" value="1"/>
</dbReference>
<keyword evidence="10" id="KW-1185">Reference proteome</keyword>
<keyword evidence="7" id="KW-0325">Glycoprotein</keyword>
<feature type="chain" id="PRO_5032533418" description="acid phosphatase" evidence="8">
    <location>
        <begin position="21"/>
        <end position="377"/>
    </location>
</feature>
<dbReference type="PROSITE" id="PS00778">
    <property type="entry name" value="HIS_ACID_PHOSPHAT_2"/>
    <property type="match status" value="1"/>
</dbReference>
<dbReference type="EMBL" id="JAACXV010000094">
    <property type="protein sequence ID" value="KAF7283653.1"/>
    <property type="molecule type" value="Genomic_DNA"/>
</dbReference>
<evidence type="ECO:0000256" key="2">
    <source>
        <dbReference type="ARBA" id="ARBA00005375"/>
    </source>
</evidence>
<comment type="caution">
    <text evidence="9">The sequence shown here is derived from an EMBL/GenBank/DDBJ whole genome shotgun (WGS) entry which is preliminary data.</text>
</comment>
<dbReference type="CDD" id="cd07061">
    <property type="entry name" value="HP_HAP_like"/>
    <property type="match status" value="1"/>
</dbReference>
<dbReference type="GO" id="GO:0003993">
    <property type="term" value="F:acid phosphatase activity"/>
    <property type="evidence" value="ECO:0007669"/>
    <property type="project" value="UniProtKB-EC"/>
</dbReference>
<evidence type="ECO:0000256" key="3">
    <source>
        <dbReference type="ARBA" id="ARBA00012646"/>
    </source>
</evidence>
<evidence type="ECO:0000313" key="10">
    <source>
        <dbReference type="Proteomes" id="UP000625711"/>
    </source>
</evidence>
<evidence type="ECO:0000256" key="7">
    <source>
        <dbReference type="ARBA" id="ARBA00023180"/>
    </source>
</evidence>
<keyword evidence="5" id="KW-0378">Hydrolase</keyword>
<protein>
    <recommendedName>
        <fullName evidence="3">acid phosphatase</fullName>
        <ecNumber evidence="3">3.1.3.2</ecNumber>
    </recommendedName>
</protein>
<evidence type="ECO:0000256" key="6">
    <source>
        <dbReference type="ARBA" id="ARBA00023157"/>
    </source>
</evidence>
<comment type="similarity">
    <text evidence="2">Belongs to the histidine acid phosphatase family.</text>
</comment>
<organism evidence="9 10">
    <name type="scientific">Rhynchophorus ferrugineus</name>
    <name type="common">Red palm weevil</name>
    <name type="synonym">Curculio ferrugineus</name>
    <dbReference type="NCBI Taxonomy" id="354439"/>
    <lineage>
        <taxon>Eukaryota</taxon>
        <taxon>Metazoa</taxon>
        <taxon>Ecdysozoa</taxon>
        <taxon>Arthropoda</taxon>
        <taxon>Hexapoda</taxon>
        <taxon>Insecta</taxon>
        <taxon>Pterygota</taxon>
        <taxon>Neoptera</taxon>
        <taxon>Endopterygota</taxon>
        <taxon>Coleoptera</taxon>
        <taxon>Polyphaga</taxon>
        <taxon>Cucujiformia</taxon>
        <taxon>Curculionidae</taxon>
        <taxon>Dryophthorinae</taxon>
        <taxon>Rhynchophorus</taxon>
    </lineage>
</organism>
<proteinExistence type="inferred from homology"/>
<evidence type="ECO:0000256" key="4">
    <source>
        <dbReference type="ARBA" id="ARBA00022729"/>
    </source>
</evidence>
<name>A0A834IRE2_RHYFE</name>
<reference evidence="9" key="1">
    <citation type="submission" date="2020-08" db="EMBL/GenBank/DDBJ databases">
        <title>Genome sequencing and assembly of the red palm weevil Rhynchophorus ferrugineus.</title>
        <authorList>
            <person name="Dias G.B."/>
            <person name="Bergman C.M."/>
            <person name="Manee M."/>
        </authorList>
    </citation>
    <scope>NUCLEOTIDE SEQUENCE</scope>
    <source>
        <strain evidence="9">AA-2017</strain>
        <tissue evidence="9">Whole larva</tissue>
    </source>
</reference>
<dbReference type="Pfam" id="PF00328">
    <property type="entry name" value="His_Phos_2"/>
    <property type="match status" value="1"/>
</dbReference>
<evidence type="ECO:0000256" key="8">
    <source>
        <dbReference type="SAM" id="SignalP"/>
    </source>
</evidence>
<evidence type="ECO:0000256" key="1">
    <source>
        <dbReference type="ARBA" id="ARBA00000032"/>
    </source>
</evidence>
<dbReference type="Gene3D" id="3.40.50.1240">
    <property type="entry name" value="Phosphoglycerate mutase-like"/>
    <property type="match status" value="1"/>
</dbReference>
<dbReference type="Proteomes" id="UP000625711">
    <property type="component" value="Unassembled WGS sequence"/>
</dbReference>
<evidence type="ECO:0000313" key="9">
    <source>
        <dbReference type="EMBL" id="KAF7283653.1"/>
    </source>
</evidence>
<dbReference type="InterPro" id="IPR000560">
    <property type="entry name" value="His_Pase_clade-2"/>
</dbReference>
<dbReference type="InterPro" id="IPR029033">
    <property type="entry name" value="His_PPase_superfam"/>
</dbReference>
<evidence type="ECO:0000256" key="5">
    <source>
        <dbReference type="ARBA" id="ARBA00022801"/>
    </source>
</evidence>
<sequence length="377" mass="43244">MSKLQYFVLIAVSEIFGCFAESDDVLRAVVVLYRHGDRSPLSSWPNDDYFNDTSLWPDGYGQLNNFGKERHYRLGQWLRERYDGFLPARYNRNDIYIRSTDVDRTLMSAQSNLAGLYPPVGDQIWNNDIHWQAIPVHTIPENLDEIVAAAIPCPKHDRLKKELLKSEEFQQLNLENAELYHNISQLTGYDEKSVDLDTFSGLFSTITIYKGFNLSLPEWTDYYWPEIKSLAAKHFQVSTYTTELARLRTGPFYSYFINFTESVIAQGPFIAEGLDYSPKFLVVSAHDTTVADLTNSIGVFPDAVPEFASTIIWEIKNRLNNSNDLYLNVFFKNSTGLSPLTIPGCDFDCSFEDFLTIMQPIAITPEQKQLECYEQLS</sequence>
<dbReference type="EC" id="3.1.3.2" evidence="3"/>
<dbReference type="InterPro" id="IPR033379">
    <property type="entry name" value="Acid_Pase_AS"/>
</dbReference>
<dbReference type="AlphaFoldDB" id="A0A834IRE2"/>